<keyword evidence="3" id="KW-1003">Cell membrane</keyword>
<dbReference type="Gene3D" id="1.25.40.20">
    <property type="entry name" value="Ankyrin repeat-containing domain"/>
    <property type="match status" value="2"/>
</dbReference>
<keyword evidence="7 20" id="KW-0812">Transmembrane</keyword>
<feature type="region of interest" description="Disordered" evidence="19">
    <location>
        <begin position="626"/>
        <end position="681"/>
    </location>
</feature>
<name>A0AAV6ZGM3_ENGPU</name>
<feature type="transmembrane region" description="Helical" evidence="20">
    <location>
        <begin position="502"/>
        <end position="521"/>
    </location>
</feature>
<gene>
    <name evidence="22" type="ORF">GDO81_024920</name>
</gene>
<feature type="repeat" description="ANK" evidence="18">
    <location>
        <begin position="103"/>
        <end position="135"/>
    </location>
</feature>
<keyword evidence="23" id="KW-1185">Reference proteome</keyword>
<dbReference type="PANTHER" id="PTHR10582:SF40">
    <property type="entry name" value="TRANSIENT RECEPTOR POTENTIAL CATION CHANNEL SUBFAMILY V MEMBER 6 ISOFORM X1"/>
    <property type="match status" value="1"/>
</dbReference>
<keyword evidence="9" id="KW-0677">Repeat</keyword>
<dbReference type="InterPro" id="IPR005821">
    <property type="entry name" value="Ion_trans_dom"/>
</dbReference>
<dbReference type="Pfam" id="PF12796">
    <property type="entry name" value="Ank_2"/>
    <property type="match status" value="2"/>
</dbReference>
<evidence type="ECO:0000256" key="14">
    <source>
        <dbReference type="ARBA" id="ARBA00023065"/>
    </source>
</evidence>
<dbReference type="SUPFAM" id="SSF48403">
    <property type="entry name" value="Ankyrin repeat"/>
    <property type="match status" value="1"/>
</dbReference>
<keyword evidence="2" id="KW-0813">Transport</keyword>
<feature type="transmembrane region" description="Helical" evidence="20">
    <location>
        <begin position="312"/>
        <end position="336"/>
    </location>
</feature>
<evidence type="ECO:0000256" key="3">
    <source>
        <dbReference type="ARBA" id="ARBA00022475"/>
    </source>
</evidence>
<keyword evidence="8" id="KW-0479">Metal-binding</keyword>
<dbReference type="PROSITE" id="PS50088">
    <property type="entry name" value="ANK_REPEAT"/>
    <property type="match status" value="3"/>
</dbReference>
<dbReference type="GO" id="GO:0046872">
    <property type="term" value="F:metal ion binding"/>
    <property type="evidence" value="ECO:0007669"/>
    <property type="project" value="UniProtKB-KW"/>
</dbReference>
<comment type="caution">
    <text evidence="22">The sequence shown here is derived from an EMBL/GenBank/DDBJ whole genome shotgun (WGS) entry which is preliminary data.</text>
</comment>
<proteinExistence type="predicted"/>
<dbReference type="AlphaFoldDB" id="A0AAV6ZGM3"/>
<evidence type="ECO:0000313" key="22">
    <source>
        <dbReference type="EMBL" id="KAG8548574.1"/>
    </source>
</evidence>
<feature type="repeat" description="ANK" evidence="18">
    <location>
        <begin position="150"/>
        <end position="182"/>
    </location>
</feature>
<evidence type="ECO:0000256" key="2">
    <source>
        <dbReference type="ARBA" id="ARBA00022448"/>
    </source>
</evidence>
<keyword evidence="6" id="KW-0107">Calcium channel</keyword>
<evidence type="ECO:0000256" key="17">
    <source>
        <dbReference type="ARBA" id="ARBA00036634"/>
    </source>
</evidence>
<feature type="transmembrane region" description="Helical" evidence="20">
    <location>
        <begin position="374"/>
        <end position="399"/>
    </location>
</feature>
<evidence type="ECO:0000256" key="16">
    <source>
        <dbReference type="ARBA" id="ARBA00023303"/>
    </source>
</evidence>
<dbReference type="PANTHER" id="PTHR10582">
    <property type="entry name" value="TRANSIENT RECEPTOR POTENTIAL ION CHANNEL PROTEIN"/>
    <property type="match status" value="1"/>
</dbReference>
<keyword evidence="15 20" id="KW-0472">Membrane</keyword>
<feature type="transmembrane region" description="Helical" evidence="20">
    <location>
        <begin position="474"/>
        <end position="496"/>
    </location>
</feature>
<keyword evidence="5" id="KW-0109">Calcium transport</keyword>
<evidence type="ECO:0000256" key="18">
    <source>
        <dbReference type="PROSITE-ProRule" id="PRU00023"/>
    </source>
</evidence>
<evidence type="ECO:0000256" key="7">
    <source>
        <dbReference type="ARBA" id="ARBA00022692"/>
    </source>
</evidence>
<evidence type="ECO:0000313" key="23">
    <source>
        <dbReference type="Proteomes" id="UP000824782"/>
    </source>
</evidence>
<evidence type="ECO:0000256" key="5">
    <source>
        <dbReference type="ARBA" id="ARBA00022568"/>
    </source>
</evidence>
<dbReference type="InterPro" id="IPR036770">
    <property type="entry name" value="Ankyrin_rpt-contain_sf"/>
</dbReference>
<dbReference type="Proteomes" id="UP000824782">
    <property type="component" value="Unassembled WGS sequence"/>
</dbReference>
<accession>A0AAV6ZGM3</accession>
<dbReference type="GO" id="GO:0098703">
    <property type="term" value="P:calcium ion import across plasma membrane"/>
    <property type="evidence" value="ECO:0007669"/>
    <property type="project" value="TreeGrafter"/>
</dbReference>
<dbReference type="InterPro" id="IPR024862">
    <property type="entry name" value="TRPV"/>
</dbReference>
<dbReference type="PRINTS" id="PR01415">
    <property type="entry name" value="ANKYRIN"/>
</dbReference>
<protein>
    <recommendedName>
        <fullName evidence="21">Ion transport domain-containing protein</fullName>
    </recommendedName>
</protein>
<evidence type="ECO:0000256" key="4">
    <source>
        <dbReference type="ARBA" id="ARBA00022553"/>
    </source>
</evidence>
<dbReference type="EMBL" id="WNYA01000373">
    <property type="protein sequence ID" value="KAG8548574.1"/>
    <property type="molecule type" value="Genomic_DNA"/>
</dbReference>
<feature type="domain" description="Ion transport" evidence="21">
    <location>
        <begin position="313"/>
        <end position="573"/>
    </location>
</feature>
<keyword evidence="16" id="KW-0407">Ion channel</keyword>
<comment type="subcellular location">
    <subcellularLocation>
        <location evidence="1">Cell membrane</location>
        <topology evidence="1">Multi-pass membrane protein</topology>
    </subcellularLocation>
</comment>
<dbReference type="CDD" id="cd22192">
    <property type="entry name" value="TRPV5-6"/>
    <property type="match status" value="1"/>
</dbReference>
<keyword evidence="13 18" id="KW-0040">ANK repeat</keyword>
<dbReference type="GO" id="GO:0005886">
    <property type="term" value="C:plasma membrane"/>
    <property type="evidence" value="ECO:0007669"/>
    <property type="project" value="UniProtKB-SubCell"/>
</dbReference>
<evidence type="ECO:0000256" key="8">
    <source>
        <dbReference type="ARBA" id="ARBA00022723"/>
    </source>
</evidence>
<evidence type="ECO:0000256" key="9">
    <source>
        <dbReference type="ARBA" id="ARBA00022737"/>
    </source>
</evidence>
<evidence type="ECO:0000256" key="1">
    <source>
        <dbReference type="ARBA" id="ARBA00004651"/>
    </source>
</evidence>
<evidence type="ECO:0000256" key="11">
    <source>
        <dbReference type="ARBA" id="ARBA00022860"/>
    </source>
</evidence>
<comment type="catalytic activity">
    <reaction evidence="17">
        <text>Ca(2+)(in) = Ca(2+)(out)</text>
        <dbReference type="Rhea" id="RHEA:29671"/>
        <dbReference type="ChEBI" id="CHEBI:29108"/>
    </reaction>
</comment>
<dbReference type="GO" id="GO:0005516">
    <property type="term" value="F:calmodulin binding"/>
    <property type="evidence" value="ECO:0007669"/>
    <property type="project" value="UniProtKB-KW"/>
</dbReference>
<evidence type="ECO:0000256" key="19">
    <source>
        <dbReference type="SAM" id="MobiDB-lite"/>
    </source>
</evidence>
<feature type="transmembrane region" description="Helical" evidence="20">
    <location>
        <begin position="542"/>
        <end position="563"/>
    </location>
</feature>
<keyword evidence="10" id="KW-0106">Calcium</keyword>
<dbReference type="InterPro" id="IPR002110">
    <property type="entry name" value="Ankyrin_rpt"/>
</dbReference>
<dbReference type="PROSITE" id="PS50297">
    <property type="entry name" value="ANK_REP_REGION"/>
    <property type="match status" value="3"/>
</dbReference>
<evidence type="ECO:0000256" key="6">
    <source>
        <dbReference type="ARBA" id="ARBA00022673"/>
    </source>
</evidence>
<sequence>MFYPLRERISTWTTSQQTAEEETELIQRKRIQDLPLLRAAKENDIHLLKQLLEDKNCDPFQRGAVGETALHVAVQHENLEAAEILLDEAPQLINQPMTSDLYQGQTALHIATVNQNINLVVALIRRGAAISSPRATGKFFALNPRSLFYFGEHILTFAACVGDIEIVKILLDHGANLHAKDSWGNTILHILVLQPSKSLLCQMLDFLLSKDGGKTLIDIPNARGLTPLKMAASEGNVTMFQHLIQKKRKIQWTYGPAATMMYDISECDSMEDHKSVLELIATSSKSQAHKILNVPPVKELLQKKWQNVGRPYTWFLTAVYILYMICVSLCCAHRPLKPREDNVTNQRDITIYVQKTLKEAYLSGDDRLRLVGEIISVVGAFILLLSELSQAYIFGLKYFISHNFWRDPFNIIRICYSCMILVILGMRLTDADGEVVPMSAALVLGWCYIMYFARGFQMLGPFTIIIRKMAASDLLKFCWLMAVVVCGYSLALYVTFQTVDPQALGAFYSYTMTLISTYCLFSNLLNGPANYTIDNPAMYSPLYSSFCVIAFLLMFNLLIAMMGDTQSAMAKKKEELWKAEISGATVKMEQTFPKSHWFCSESSGNDFKETRYISLEEKKWHPFHLEEASGSSSDDESDEDVPPQNSQERNPNLDPYQEIREDITDRAEDRGNVDHNDNEIWEEELFEF</sequence>
<feature type="transmembrane region" description="Helical" evidence="20">
    <location>
        <begin position="435"/>
        <end position="453"/>
    </location>
</feature>
<evidence type="ECO:0000259" key="21">
    <source>
        <dbReference type="Pfam" id="PF00520"/>
    </source>
</evidence>
<evidence type="ECO:0000256" key="13">
    <source>
        <dbReference type="ARBA" id="ARBA00023043"/>
    </source>
</evidence>
<organism evidence="22 23">
    <name type="scientific">Engystomops pustulosus</name>
    <name type="common">Tungara frog</name>
    <name type="synonym">Physalaemus pustulosus</name>
    <dbReference type="NCBI Taxonomy" id="76066"/>
    <lineage>
        <taxon>Eukaryota</taxon>
        <taxon>Metazoa</taxon>
        <taxon>Chordata</taxon>
        <taxon>Craniata</taxon>
        <taxon>Vertebrata</taxon>
        <taxon>Euteleostomi</taxon>
        <taxon>Amphibia</taxon>
        <taxon>Batrachia</taxon>
        <taxon>Anura</taxon>
        <taxon>Neobatrachia</taxon>
        <taxon>Hyloidea</taxon>
        <taxon>Leptodactylidae</taxon>
        <taxon>Leiuperinae</taxon>
        <taxon>Engystomops</taxon>
    </lineage>
</organism>
<evidence type="ECO:0000256" key="12">
    <source>
        <dbReference type="ARBA" id="ARBA00022989"/>
    </source>
</evidence>
<keyword evidence="4" id="KW-0597">Phosphoprotein</keyword>
<dbReference type="Pfam" id="PF00520">
    <property type="entry name" value="Ion_trans"/>
    <property type="match status" value="1"/>
</dbReference>
<dbReference type="SMART" id="SM00248">
    <property type="entry name" value="ANK"/>
    <property type="match status" value="6"/>
</dbReference>
<dbReference type="GO" id="GO:0005262">
    <property type="term" value="F:calcium channel activity"/>
    <property type="evidence" value="ECO:0007669"/>
    <property type="project" value="UniProtKB-KW"/>
</dbReference>
<evidence type="ECO:0000256" key="20">
    <source>
        <dbReference type="SAM" id="Phobius"/>
    </source>
</evidence>
<feature type="repeat" description="ANK" evidence="18">
    <location>
        <begin position="65"/>
        <end position="87"/>
    </location>
</feature>
<reference evidence="22" key="1">
    <citation type="thesis" date="2020" institute="ProQuest LLC" country="789 East Eisenhower Parkway, Ann Arbor, MI, USA">
        <title>Comparative Genomics and Chromosome Evolution.</title>
        <authorList>
            <person name="Mudd A.B."/>
        </authorList>
    </citation>
    <scope>NUCLEOTIDE SEQUENCE</scope>
    <source>
        <strain evidence="22">237g6f4</strain>
        <tissue evidence="22">Blood</tissue>
    </source>
</reference>
<dbReference type="InterPro" id="IPR008344">
    <property type="entry name" value="TRPV5/TRPV6"/>
</dbReference>
<evidence type="ECO:0000256" key="10">
    <source>
        <dbReference type="ARBA" id="ARBA00022837"/>
    </source>
</evidence>
<evidence type="ECO:0000256" key="15">
    <source>
        <dbReference type="ARBA" id="ARBA00023136"/>
    </source>
</evidence>
<dbReference type="PRINTS" id="PR01765">
    <property type="entry name" value="ECACCHANNEL"/>
</dbReference>
<feature type="transmembrane region" description="Helical" evidence="20">
    <location>
        <begin position="411"/>
        <end position="429"/>
    </location>
</feature>
<feature type="compositionally biased region" description="Basic and acidic residues" evidence="19">
    <location>
        <begin position="657"/>
        <end position="678"/>
    </location>
</feature>
<keyword evidence="12 20" id="KW-1133">Transmembrane helix</keyword>
<keyword evidence="11" id="KW-0112">Calmodulin-binding</keyword>
<keyword evidence="14" id="KW-0406">Ion transport</keyword>